<accession>A0A1M7ZYF6</accession>
<keyword evidence="1" id="KW-0378">Hydrolase</keyword>
<dbReference type="SUPFAM" id="SSF53474">
    <property type="entry name" value="alpha/beta-Hydrolases"/>
    <property type="match status" value="1"/>
</dbReference>
<dbReference type="AlphaFoldDB" id="A0A1M7ZYF6"/>
<dbReference type="InterPro" id="IPR000801">
    <property type="entry name" value="Esterase-like"/>
</dbReference>
<dbReference type="InterPro" id="IPR050583">
    <property type="entry name" value="Mycobacterial_A85_antigen"/>
</dbReference>
<evidence type="ECO:0000313" key="1">
    <source>
        <dbReference type="EMBL" id="SHO73915.1"/>
    </source>
</evidence>
<name>A0A1M7ZYF6_9FLAO</name>
<dbReference type="GO" id="GO:0016787">
    <property type="term" value="F:hydrolase activity"/>
    <property type="evidence" value="ECO:0007669"/>
    <property type="project" value="UniProtKB-KW"/>
</dbReference>
<dbReference type="PANTHER" id="PTHR48098:SF6">
    <property type="entry name" value="FERRI-BACILLIBACTIN ESTERASE BESA"/>
    <property type="match status" value="1"/>
</dbReference>
<proteinExistence type="predicted"/>
<evidence type="ECO:0000313" key="2">
    <source>
        <dbReference type="Proteomes" id="UP000184611"/>
    </source>
</evidence>
<keyword evidence="2" id="KW-1185">Reference proteome</keyword>
<dbReference type="InterPro" id="IPR029058">
    <property type="entry name" value="AB_hydrolase_fold"/>
</dbReference>
<reference evidence="2" key="1">
    <citation type="submission" date="2016-12" db="EMBL/GenBank/DDBJ databases">
        <authorList>
            <person name="Varghese N."/>
            <person name="Submissions S."/>
        </authorList>
    </citation>
    <scope>NUCLEOTIDE SEQUENCE [LARGE SCALE GENOMIC DNA]</scope>
    <source>
        <strain evidence="2">DSM 18830</strain>
    </source>
</reference>
<organism evidence="1 2">
    <name type="scientific">Flavobacterium cucumis</name>
    <dbReference type="NCBI Taxonomy" id="416016"/>
    <lineage>
        <taxon>Bacteria</taxon>
        <taxon>Pseudomonadati</taxon>
        <taxon>Bacteroidota</taxon>
        <taxon>Flavobacteriia</taxon>
        <taxon>Flavobacteriales</taxon>
        <taxon>Flavobacteriaceae</taxon>
        <taxon>Flavobacterium</taxon>
    </lineage>
</organism>
<protein>
    <submittedName>
        <fullName evidence="1">Predicted hydrolase of the alpha/beta superfamily</fullName>
    </submittedName>
</protein>
<dbReference type="STRING" id="416016.SAMN05443547_2291"/>
<dbReference type="Gene3D" id="3.40.50.1820">
    <property type="entry name" value="alpha/beta hydrolase"/>
    <property type="match status" value="1"/>
</dbReference>
<dbReference type="PANTHER" id="PTHR48098">
    <property type="entry name" value="ENTEROCHELIN ESTERASE-RELATED"/>
    <property type="match status" value="1"/>
</dbReference>
<dbReference type="Proteomes" id="UP000184611">
    <property type="component" value="Unassembled WGS sequence"/>
</dbReference>
<gene>
    <name evidence="1" type="ORF">SAMN05443547_2291</name>
</gene>
<sequence length="260" mass="29902">MKYFLIYVFFLLTFVGSWSQSKVITFTIEASQLQTSKKIWMYLPHNYETTKKKYPVVYMHDAQNLFDDKSAFAGEWRIDETLDSLKAEVIIVGIEHGNEKRLEELTPFPNEKYGGGKAAAYLDFIVTTLKPYIDTNYRTKSGKNNTAIAGSSLGGLASYYAILKYPRVFGKAAIFSPSFWYSNAIYTLTENTKKLRTKLYFLCGDSESPTMVDEMNKMIDLINDKRCSCMQLTKKVVIQGGKHNEKLWRNAFGKAYLWLF</sequence>
<dbReference type="EMBL" id="FRYK01000004">
    <property type="protein sequence ID" value="SHO73915.1"/>
    <property type="molecule type" value="Genomic_DNA"/>
</dbReference>
<dbReference type="Pfam" id="PF00756">
    <property type="entry name" value="Esterase"/>
    <property type="match status" value="1"/>
</dbReference>